<evidence type="ECO:0000313" key="3">
    <source>
        <dbReference type="EMBL" id="KAF9059851.1"/>
    </source>
</evidence>
<evidence type="ECO:0000313" key="4">
    <source>
        <dbReference type="Proteomes" id="UP000772434"/>
    </source>
</evidence>
<feature type="chain" id="PRO_5040438751" evidence="2">
    <location>
        <begin position="28"/>
        <end position="106"/>
    </location>
</feature>
<evidence type="ECO:0000256" key="1">
    <source>
        <dbReference type="SAM" id="MobiDB-lite"/>
    </source>
</evidence>
<feature type="signal peptide" evidence="2">
    <location>
        <begin position="1"/>
        <end position="27"/>
    </location>
</feature>
<dbReference type="EMBL" id="JADNRY010000274">
    <property type="protein sequence ID" value="KAF9059851.1"/>
    <property type="molecule type" value="Genomic_DNA"/>
</dbReference>
<reference evidence="3" key="1">
    <citation type="submission" date="2020-11" db="EMBL/GenBank/DDBJ databases">
        <authorList>
            <consortium name="DOE Joint Genome Institute"/>
            <person name="Ahrendt S."/>
            <person name="Riley R."/>
            <person name="Andreopoulos W."/>
            <person name="Labutti K."/>
            <person name="Pangilinan J."/>
            <person name="Ruiz-Duenas F.J."/>
            <person name="Barrasa J.M."/>
            <person name="Sanchez-Garcia M."/>
            <person name="Camarero S."/>
            <person name="Miyauchi S."/>
            <person name="Serrano A."/>
            <person name="Linde D."/>
            <person name="Babiker R."/>
            <person name="Drula E."/>
            <person name="Ayuso-Fernandez I."/>
            <person name="Pacheco R."/>
            <person name="Padilla G."/>
            <person name="Ferreira P."/>
            <person name="Barriuso J."/>
            <person name="Kellner H."/>
            <person name="Castanera R."/>
            <person name="Alfaro M."/>
            <person name="Ramirez L."/>
            <person name="Pisabarro A.G."/>
            <person name="Kuo A."/>
            <person name="Tritt A."/>
            <person name="Lipzen A."/>
            <person name="He G."/>
            <person name="Yan M."/>
            <person name="Ng V."/>
            <person name="Cullen D."/>
            <person name="Martin F."/>
            <person name="Rosso M.-N."/>
            <person name="Henrissat B."/>
            <person name="Hibbett D."/>
            <person name="Martinez A.T."/>
            <person name="Grigoriev I.V."/>
        </authorList>
    </citation>
    <scope>NUCLEOTIDE SEQUENCE</scope>
    <source>
        <strain evidence="3">AH 40177</strain>
    </source>
</reference>
<feature type="compositionally biased region" description="Basic and acidic residues" evidence="1">
    <location>
        <begin position="81"/>
        <end position="93"/>
    </location>
</feature>
<evidence type="ECO:0000256" key="2">
    <source>
        <dbReference type="SAM" id="SignalP"/>
    </source>
</evidence>
<dbReference type="AlphaFoldDB" id="A0A9P5TYI5"/>
<name>A0A9P5TYI5_9AGAR</name>
<protein>
    <submittedName>
        <fullName evidence="3">Uncharacterized protein</fullName>
    </submittedName>
</protein>
<organism evidence="3 4">
    <name type="scientific">Rhodocollybia butyracea</name>
    <dbReference type="NCBI Taxonomy" id="206335"/>
    <lineage>
        <taxon>Eukaryota</taxon>
        <taxon>Fungi</taxon>
        <taxon>Dikarya</taxon>
        <taxon>Basidiomycota</taxon>
        <taxon>Agaricomycotina</taxon>
        <taxon>Agaricomycetes</taxon>
        <taxon>Agaricomycetidae</taxon>
        <taxon>Agaricales</taxon>
        <taxon>Marasmiineae</taxon>
        <taxon>Omphalotaceae</taxon>
        <taxon>Rhodocollybia</taxon>
    </lineage>
</organism>
<keyword evidence="2" id="KW-0732">Signal</keyword>
<gene>
    <name evidence="3" type="ORF">BDP27DRAFT_1430765</name>
</gene>
<sequence>MRAAQMPSFWTLAAVNFLSLCTLPVQAVPNEIMPSHRAIAPSPLVLVNIAELEAFVTATAHASFLQTITTTVINSDPPLDAESRTPLENDKGVDMAVLNSSRSTAR</sequence>
<feature type="region of interest" description="Disordered" evidence="1">
    <location>
        <begin position="74"/>
        <end position="106"/>
    </location>
</feature>
<keyword evidence="4" id="KW-1185">Reference proteome</keyword>
<comment type="caution">
    <text evidence="3">The sequence shown here is derived from an EMBL/GenBank/DDBJ whole genome shotgun (WGS) entry which is preliminary data.</text>
</comment>
<proteinExistence type="predicted"/>
<accession>A0A9P5TYI5</accession>
<dbReference type="Proteomes" id="UP000772434">
    <property type="component" value="Unassembled WGS sequence"/>
</dbReference>